<evidence type="ECO:0000313" key="3">
    <source>
        <dbReference type="Proteomes" id="UP000297777"/>
    </source>
</evidence>
<keyword evidence="1" id="KW-0472">Membrane</keyword>
<dbReference type="Proteomes" id="UP000297777">
    <property type="component" value="Unassembled WGS sequence"/>
</dbReference>
<dbReference type="AlphaFoldDB" id="A0A4Z1F440"/>
<name>A0A4Z1F440_9HELO</name>
<reference evidence="2 3" key="1">
    <citation type="submission" date="2017-12" db="EMBL/GenBank/DDBJ databases">
        <title>Comparative genomics of Botrytis spp.</title>
        <authorList>
            <person name="Valero-Jimenez C.A."/>
            <person name="Tapia P."/>
            <person name="Veloso J."/>
            <person name="Silva-Moreno E."/>
            <person name="Staats M."/>
            <person name="Valdes J.H."/>
            <person name="Van Kan J.A.L."/>
        </authorList>
    </citation>
    <scope>NUCLEOTIDE SEQUENCE [LARGE SCALE GENOMIC DNA]</scope>
    <source>
        <strain evidence="2 3">Bt9001</strain>
    </source>
</reference>
<feature type="transmembrane region" description="Helical" evidence="1">
    <location>
        <begin position="110"/>
        <end position="143"/>
    </location>
</feature>
<feature type="transmembrane region" description="Helical" evidence="1">
    <location>
        <begin position="42"/>
        <end position="62"/>
    </location>
</feature>
<dbReference type="OrthoDB" id="6499973at2759"/>
<feature type="transmembrane region" description="Helical" evidence="1">
    <location>
        <begin position="208"/>
        <end position="232"/>
    </location>
</feature>
<dbReference type="InterPro" id="IPR036259">
    <property type="entry name" value="MFS_trans_sf"/>
</dbReference>
<protein>
    <recommendedName>
        <fullName evidence="4">Major facilitator superfamily (MFS) profile domain-containing protein</fullName>
    </recommendedName>
</protein>
<keyword evidence="1" id="KW-1133">Transmembrane helix</keyword>
<organism evidence="2 3">
    <name type="scientific">Botrytis tulipae</name>
    <dbReference type="NCBI Taxonomy" id="87230"/>
    <lineage>
        <taxon>Eukaryota</taxon>
        <taxon>Fungi</taxon>
        <taxon>Dikarya</taxon>
        <taxon>Ascomycota</taxon>
        <taxon>Pezizomycotina</taxon>
        <taxon>Leotiomycetes</taxon>
        <taxon>Helotiales</taxon>
        <taxon>Sclerotiniaceae</taxon>
        <taxon>Botrytis</taxon>
    </lineage>
</organism>
<evidence type="ECO:0000256" key="1">
    <source>
        <dbReference type="SAM" id="Phobius"/>
    </source>
</evidence>
<feature type="transmembrane region" description="Helical" evidence="1">
    <location>
        <begin position="12"/>
        <end position="30"/>
    </location>
</feature>
<dbReference type="EMBL" id="PQXH01000015">
    <property type="protein sequence ID" value="TGO17722.1"/>
    <property type="molecule type" value="Genomic_DNA"/>
</dbReference>
<proteinExistence type="predicted"/>
<dbReference type="PANTHER" id="PTHR11360:SF284">
    <property type="entry name" value="EG:103B4.3 PROTEIN-RELATED"/>
    <property type="match status" value="1"/>
</dbReference>
<gene>
    <name evidence="2" type="ORF">BTUL_0015g00580</name>
</gene>
<accession>A0A4Z1F440</accession>
<sequence>MSLCKDYYQFFLAQGFLLGIGIVSILLPGFTIAAKYFTTYRGLALGTVVSGSSLGGVIWPIALNELLTEVGFGWAVRIIAFIELLLLIIGIVNAASLFGRIIPGLLADRFGCYDFAVFAAVTSGLVCTCMIKATSVAGITIYFRGNFSLQGVCAAKLVPPTQFGIAMGSVMTFLPIAQVSTHYPPDLNSANSSSGLVGSPINGKILDVWGYLGMSLFSGMMMLSGGLILLAARLQHNSQLLAKA</sequence>
<dbReference type="InterPro" id="IPR050327">
    <property type="entry name" value="Proton-linked_MCT"/>
</dbReference>
<comment type="caution">
    <text evidence="2">The sequence shown here is derived from an EMBL/GenBank/DDBJ whole genome shotgun (WGS) entry which is preliminary data.</text>
</comment>
<dbReference type="PANTHER" id="PTHR11360">
    <property type="entry name" value="MONOCARBOXYLATE TRANSPORTER"/>
    <property type="match status" value="1"/>
</dbReference>
<evidence type="ECO:0008006" key="4">
    <source>
        <dbReference type="Google" id="ProtNLM"/>
    </source>
</evidence>
<keyword evidence="1" id="KW-0812">Transmembrane</keyword>
<keyword evidence="3" id="KW-1185">Reference proteome</keyword>
<dbReference type="SUPFAM" id="SSF103473">
    <property type="entry name" value="MFS general substrate transporter"/>
    <property type="match status" value="2"/>
</dbReference>
<feature type="transmembrane region" description="Helical" evidence="1">
    <location>
        <begin position="74"/>
        <end position="98"/>
    </location>
</feature>
<evidence type="ECO:0000313" key="2">
    <source>
        <dbReference type="EMBL" id="TGO17722.1"/>
    </source>
</evidence>